<evidence type="ECO:0000259" key="28">
    <source>
        <dbReference type="PROSITE" id="PS50011"/>
    </source>
</evidence>
<dbReference type="Gene3D" id="1.10.533.10">
    <property type="entry name" value="Death Domain, Fas"/>
    <property type="match status" value="1"/>
</dbReference>
<dbReference type="InterPro" id="IPR008271">
    <property type="entry name" value="Ser/Thr_kinase_AS"/>
</dbReference>
<reference evidence="30 31" key="1">
    <citation type="submission" date="2019-09" db="EMBL/GenBank/DDBJ databases">
        <title>Bird 10,000 Genomes (B10K) Project - Family phase.</title>
        <authorList>
            <person name="Zhang G."/>
        </authorList>
    </citation>
    <scope>NUCLEOTIDE SEQUENCE [LARGE SCALE GENOMIC DNA]</scope>
    <source>
        <strain evidence="30">B10K-DU-009-59</strain>
        <tissue evidence="30">Muscle</tissue>
    </source>
</reference>
<keyword evidence="15 30" id="KW-0418">Kinase</keyword>
<dbReference type="GO" id="GO:0042742">
    <property type="term" value="P:defense response to bacterium"/>
    <property type="evidence" value="ECO:0007669"/>
    <property type="project" value="UniProtKB-ARBA"/>
</dbReference>
<dbReference type="GO" id="GO:0071225">
    <property type="term" value="P:cellular response to muramyl dipeptide"/>
    <property type="evidence" value="ECO:0007669"/>
    <property type="project" value="UniProtKB-ARBA"/>
</dbReference>
<dbReference type="SMART" id="SM00220">
    <property type="entry name" value="S_TKc"/>
    <property type="match status" value="1"/>
</dbReference>
<dbReference type="Pfam" id="PF07714">
    <property type="entry name" value="PK_Tyr_Ser-Thr"/>
    <property type="match status" value="1"/>
</dbReference>
<dbReference type="GO" id="GO:0043123">
    <property type="term" value="P:positive regulation of canonical NF-kappaB signal transduction"/>
    <property type="evidence" value="ECO:0007669"/>
    <property type="project" value="UniProtKB-ARBA"/>
</dbReference>
<keyword evidence="12" id="KW-0808">Transferase</keyword>
<keyword evidence="11" id="KW-0399">Innate immunity</keyword>
<dbReference type="GO" id="GO:0080090">
    <property type="term" value="P:regulation of primary metabolic process"/>
    <property type="evidence" value="ECO:0007669"/>
    <property type="project" value="UniProtKB-ARBA"/>
</dbReference>
<dbReference type="PROSITE" id="PS50209">
    <property type="entry name" value="CARD"/>
    <property type="match status" value="1"/>
</dbReference>
<dbReference type="InterPro" id="IPR000719">
    <property type="entry name" value="Prot_kinase_dom"/>
</dbReference>
<dbReference type="PIRSF" id="PIRSF037921">
    <property type="entry name" value="STPK_RIP2"/>
    <property type="match status" value="1"/>
</dbReference>
<evidence type="ECO:0000256" key="1">
    <source>
        <dbReference type="ARBA" id="ARBA00004202"/>
    </source>
</evidence>
<dbReference type="SUPFAM" id="SSF47986">
    <property type="entry name" value="DEATH domain"/>
    <property type="match status" value="1"/>
</dbReference>
<dbReference type="GO" id="GO:0140895">
    <property type="term" value="P:cell surface toll-like receptor signaling pathway"/>
    <property type="evidence" value="ECO:0007669"/>
    <property type="project" value="UniProtKB-ARBA"/>
</dbReference>
<comment type="catalytic activity">
    <reaction evidence="23">
        <text>L-seryl-[protein] + ATP = O-phospho-L-seryl-[protein] + ADP + H(+)</text>
        <dbReference type="Rhea" id="RHEA:17989"/>
        <dbReference type="Rhea" id="RHEA-COMP:9863"/>
        <dbReference type="Rhea" id="RHEA-COMP:11604"/>
        <dbReference type="ChEBI" id="CHEBI:15378"/>
        <dbReference type="ChEBI" id="CHEBI:29999"/>
        <dbReference type="ChEBI" id="CHEBI:30616"/>
        <dbReference type="ChEBI" id="CHEBI:83421"/>
        <dbReference type="ChEBI" id="CHEBI:456216"/>
        <dbReference type="EC" id="2.7.11.1"/>
    </reaction>
</comment>
<evidence type="ECO:0000256" key="16">
    <source>
        <dbReference type="ARBA" id="ARBA00022824"/>
    </source>
</evidence>
<keyword evidence="7" id="KW-0963">Cytoplasm</keyword>
<evidence type="ECO:0000313" key="30">
    <source>
        <dbReference type="EMBL" id="NXK57781.1"/>
    </source>
</evidence>
<keyword evidence="17 27" id="KW-0067">ATP-binding</keyword>
<dbReference type="PANTHER" id="PTHR44329">
    <property type="entry name" value="SERINE/THREONINE-PROTEIN KINASE TNNI3K-RELATED"/>
    <property type="match status" value="1"/>
</dbReference>
<dbReference type="Pfam" id="PF00619">
    <property type="entry name" value="CARD"/>
    <property type="match status" value="1"/>
</dbReference>
<dbReference type="InterPro" id="IPR051681">
    <property type="entry name" value="Ser/Thr_Kinases-Pseudokinases"/>
</dbReference>
<keyword evidence="9" id="KW-0723">Serine/threonine-protein kinase</keyword>
<dbReference type="InterPro" id="IPR011029">
    <property type="entry name" value="DEATH-like_dom_sf"/>
</dbReference>
<evidence type="ECO:0000256" key="14">
    <source>
        <dbReference type="ARBA" id="ARBA00022741"/>
    </source>
</evidence>
<organism evidence="30 31">
    <name type="scientific">Sylvietta virens</name>
    <name type="common">Green crombec</name>
    <dbReference type="NCBI Taxonomy" id="208069"/>
    <lineage>
        <taxon>Eukaryota</taxon>
        <taxon>Metazoa</taxon>
        <taxon>Chordata</taxon>
        <taxon>Craniata</taxon>
        <taxon>Vertebrata</taxon>
        <taxon>Euteleostomi</taxon>
        <taxon>Archelosauria</taxon>
        <taxon>Archosauria</taxon>
        <taxon>Dinosauria</taxon>
        <taxon>Saurischia</taxon>
        <taxon>Theropoda</taxon>
        <taxon>Coelurosauria</taxon>
        <taxon>Aves</taxon>
        <taxon>Neognathae</taxon>
        <taxon>Neoaves</taxon>
        <taxon>Telluraves</taxon>
        <taxon>Australaves</taxon>
        <taxon>Passeriformes</taxon>
        <taxon>Sylvioidea</taxon>
        <taxon>Sylviidae</taxon>
        <taxon>Acrocephalinae</taxon>
        <taxon>Sylvietta</taxon>
    </lineage>
</organism>
<dbReference type="EC" id="2.7.11.1" evidence="5"/>
<evidence type="ECO:0000256" key="8">
    <source>
        <dbReference type="ARBA" id="ARBA00022499"/>
    </source>
</evidence>
<evidence type="ECO:0000256" key="20">
    <source>
        <dbReference type="ARBA" id="ARBA00023130"/>
    </source>
</evidence>
<feature type="active site" description="Proton acceptor" evidence="26">
    <location>
        <position position="152"/>
    </location>
</feature>
<dbReference type="GO" id="GO:0070431">
    <property type="term" value="P:nucleotide-binding oligomerization domain containing 2 signaling pathway"/>
    <property type="evidence" value="ECO:0007669"/>
    <property type="project" value="UniProtKB-ARBA"/>
</dbReference>
<accession>A0A7L0KML5</accession>
<feature type="domain" description="Protein kinase" evidence="28">
    <location>
        <begin position="26"/>
        <end position="300"/>
    </location>
</feature>
<feature type="domain" description="CARD" evidence="29">
    <location>
        <begin position="495"/>
        <end position="577"/>
    </location>
</feature>
<evidence type="ECO:0000256" key="27">
    <source>
        <dbReference type="PIRSR" id="PIRSR037921-2"/>
    </source>
</evidence>
<dbReference type="GO" id="GO:0070427">
    <property type="term" value="P:nucleotide-binding oligomerization domain containing 1 signaling pathway"/>
    <property type="evidence" value="ECO:0007669"/>
    <property type="project" value="UniProtKB-ARBA"/>
</dbReference>
<evidence type="ECO:0000256" key="3">
    <source>
        <dbReference type="ARBA" id="ARBA00004496"/>
    </source>
</evidence>
<evidence type="ECO:0000256" key="17">
    <source>
        <dbReference type="ARBA" id="ARBA00022840"/>
    </source>
</evidence>
<dbReference type="Proteomes" id="UP000567822">
    <property type="component" value="Unassembled WGS sequence"/>
</dbReference>
<evidence type="ECO:0000256" key="15">
    <source>
        <dbReference type="ARBA" id="ARBA00022777"/>
    </source>
</evidence>
<keyword evidence="8" id="KW-1017">Isopeptide bond</keyword>
<dbReference type="InterPro" id="IPR017322">
    <property type="entry name" value="Rcpt-int_Ser/Thr_kinase-2"/>
</dbReference>
<dbReference type="GO" id="GO:0002250">
    <property type="term" value="P:adaptive immune response"/>
    <property type="evidence" value="ECO:0007669"/>
    <property type="project" value="UniProtKB-KW"/>
</dbReference>
<dbReference type="GO" id="GO:0005829">
    <property type="term" value="C:cytosol"/>
    <property type="evidence" value="ECO:0007669"/>
    <property type="project" value="UniProtKB-ARBA"/>
</dbReference>
<gene>
    <name evidence="30" type="primary">Ripk2_0</name>
    <name evidence="30" type="ORF">SYLVIR_R06882</name>
</gene>
<evidence type="ECO:0000256" key="11">
    <source>
        <dbReference type="ARBA" id="ARBA00022588"/>
    </source>
</evidence>
<name>A0A7L0KML5_9SYLV</name>
<dbReference type="InterPro" id="IPR011009">
    <property type="entry name" value="Kinase-like_dom_sf"/>
</dbReference>
<evidence type="ECO:0000256" key="26">
    <source>
        <dbReference type="PIRSR" id="PIRSR037921-1"/>
    </source>
</evidence>
<evidence type="ECO:0000256" key="19">
    <source>
        <dbReference type="ARBA" id="ARBA00022859"/>
    </source>
</evidence>
<dbReference type="GO" id="GO:0005886">
    <property type="term" value="C:plasma membrane"/>
    <property type="evidence" value="ECO:0007669"/>
    <property type="project" value="UniProtKB-SubCell"/>
</dbReference>
<evidence type="ECO:0000256" key="6">
    <source>
        <dbReference type="ARBA" id="ARBA00022475"/>
    </source>
</evidence>
<dbReference type="GO" id="GO:0006915">
    <property type="term" value="P:apoptotic process"/>
    <property type="evidence" value="ECO:0007669"/>
    <property type="project" value="UniProtKB-KW"/>
</dbReference>
<dbReference type="PANTHER" id="PTHR44329:SF9">
    <property type="entry name" value="RECEPTOR-INTERACTING SERINE_THREONINE-PROTEIN KINASE 2"/>
    <property type="match status" value="1"/>
</dbReference>
<keyword evidence="20" id="KW-1064">Adaptive immunity</keyword>
<keyword evidence="10" id="KW-0597">Phosphoprotein</keyword>
<keyword evidence="18" id="KW-0832">Ubl conjugation</keyword>
<dbReference type="AlphaFoldDB" id="A0A7L0KML5"/>
<evidence type="ECO:0000256" key="21">
    <source>
        <dbReference type="ARBA" id="ARBA00023136"/>
    </source>
</evidence>
<comment type="subcellular location">
    <subcellularLocation>
        <location evidence="1">Cell membrane</location>
        <topology evidence="1">Peripheral membrane protein</topology>
    </subcellularLocation>
    <subcellularLocation>
        <location evidence="3">Cytoplasm</location>
    </subcellularLocation>
    <subcellularLocation>
        <location evidence="2">Endoplasmic reticulum</location>
    </subcellularLocation>
</comment>
<evidence type="ECO:0000256" key="10">
    <source>
        <dbReference type="ARBA" id="ARBA00022553"/>
    </source>
</evidence>
<dbReference type="GO" id="GO:0005524">
    <property type="term" value="F:ATP binding"/>
    <property type="evidence" value="ECO:0007669"/>
    <property type="project" value="UniProtKB-KW"/>
</dbReference>
<dbReference type="EMBL" id="VXAN01000003">
    <property type="protein sequence ID" value="NXK57781.1"/>
    <property type="molecule type" value="Genomic_DNA"/>
</dbReference>
<proteinExistence type="inferred from homology"/>
<dbReference type="PROSITE" id="PS00108">
    <property type="entry name" value="PROTEIN_KINASE_ST"/>
    <property type="match status" value="1"/>
</dbReference>
<keyword evidence="19" id="KW-0391">Immunity</keyword>
<dbReference type="InterPro" id="IPR001315">
    <property type="entry name" value="CARD"/>
</dbReference>
<evidence type="ECO:0000256" key="4">
    <source>
        <dbReference type="ARBA" id="ARBA00005843"/>
    </source>
</evidence>
<evidence type="ECO:0000256" key="23">
    <source>
        <dbReference type="ARBA" id="ARBA00048679"/>
    </source>
</evidence>
<dbReference type="GO" id="GO:0001819">
    <property type="term" value="P:positive regulation of cytokine production"/>
    <property type="evidence" value="ECO:0007669"/>
    <property type="project" value="UniProtKB-ARBA"/>
</dbReference>
<keyword evidence="31" id="KW-1185">Reference proteome</keyword>
<comment type="catalytic activity">
    <reaction evidence="22">
        <text>L-threonyl-[protein] + ATP = O-phospho-L-threonyl-[protein] + ADP + H(+)</text>
        <dbReference type="Rhea" id="RHEA:46608"/>
        <dbReference type="Rhea" id="RHEA-COMP:11060"/>
        <dbReference type="Rhea" id="RHEA-COMP:11605"/>
        <dbReference type="ChEBI" id="CHEBI:15378"/>
        <dbReference type="ChEBI" id="CHEBI:30013"/>
        <dbReference type="ChEBI" id="CHEBI:30616"/>
        <dbReference type="ChEBI" id="CHEBI:61977"/>
        <dbReference type="ChEBI" id="CHEBI:456216"/>
        <dbReference type="EC" id="2.7.11.1"/>
    </reaction>
</comment>
<evidence type="ECO:0000313" key="31">
    <source>
        <dbReference type="Proteomes" id="UP000567822"/>
    </source>
</evidence>
<feature type="non-terminal residue" evidence="30">
    <location>
        <position position="595"/>
    </location>
</feature>
<keyword evidence="21" id="KW-0472">Membrane</keyword>
<keyword evidence="13" id="KW-0053">Apoptosis</keyword>
<dbReference type="GO" id="GO:0005783">
    <property type="term" value="C:endoplasmic reticulum"/>
    <property type="evidence" value="ECO:0007669"/>
    <property type="project" value="UniProtKB-SubCell"/>
</dbReference>
<dbReference type="InterPro" id="IPR001245">
    <property type="entry name" value="Ser-Thr/Tyr_kinase_cat_dom"/>
</dbReference>
<evidence type="ECO:0000256" key="24">
    <source>
        <dbReference type="ARBA" id="ARBA00071069"/>
    </source>
</evidence>
<evidence type="ECO:0000259" key="29">
    <source>
        <dbReference type="PROSITE" id="PS50209"/>
    </source>
</evidence>
<evidence type="ECO:0000256" key="5">
    <source>
        <dbReference type="ARBA" id="ARBA00012513"/>
    </source>
</evidence>
<dbReference type="FunFam" id="1.10.510.10:FF:000288">
    <property type="entry name" value="Receptor-interacting serine/threonine-protein kinase 2"/>
    <property type="match status" value="1"/>
</dbReference>
<dbReference type="GO" id="GO:0045087">
    <property type="term" value="P:innate immune response"/>
    <property type="evidence" value="ECO:0007669"/>
    <property type="project" value="UniProtKB-KW"/>
</dbReference>
<dbReference type="PROSITE" id="PS50011">
    <property type="entry name" value="PROTEIN_KINASE_DOM"/>
    <property type="match status" value="1"/>
</dbReference>
<evidence type="ECO:0000256" key="9">
    <source>
        <dbReference type="ARBA" id="ARBA00022527"/>
    </source>
</evidence>
<protein>
    <recommendedName>
        <fullName evidence="24">Receptor-interacting serine/threonine-protein kinase 2</fullName>
        <ecNumber evidence="5">2.7.11.1</ecNumber>
    </recommendedName>
    <alternativeName>
        <fullName evidence="25">Tyrosine-protein kinase RIPK2</fullName>
    </alternativeName>
</protein>
<dbReference type="GO" id="GO:0043065">
    <property type="term" value="P:positive regulation of apoptotic process"/>
    <property type="evidence" value="ECO:0007669"/>
    <property type="project" value="InterPro"/>
</dbReference>
<sequence>MSGGDGGGGRAGAFSYGLPSIPSSKLPDLRFISRGAYGTVSAARHADWRVPVALKSLQGPLLDSDRNHLLKEAEILHKARFSYILPILGICNEPDFLGIVTEYMTNGSLYQLLHGKDAYPDIPWCLRFRILYEIALGVNYLHNMNPPLLHHDLKTQNILLDDEFHVKIADFGMSKWRVISMSQSRSESSLPEGGTIIYMPPEDYNPSQKTRASVKHDIYSYAVIMWEVMSRKQPFEEVINPLQIMYSVSQGQRLDLSVGSLSMDIPHRGLVIRLMESGWAQNPDERPSFLKCLIDLEPVLRTFDEIAMLEAVILLKRSKVSSFCYSHELKTNVEQISLNIPLNPEKSTYSSSIQCDALPLRSISPDTSKFKSIPQCNILSSGEILLTLCKFKLPLQLYIHTVTLHLCSRKLNLSMSEKNVFCKLCALDGNSGCLQSLSSQSTDGNLSVTQSAKVLVHPYSTVLSSDRSISDASSSASCALRSSPIPSDFVLETIQQNVAHQWIQSKREEIIDQMTEACLNQSLDALLSRFLLMKEDYELISTKPTRTSKVRQLLDTSDSQGEEFARIIVQKLKDNKQLGLQPYPDIVSNSQRLHL</sequence>
<evidence type="ECO:0000256" key="12">
    <source>
        <dbReference type="ARBA" id="ARBA00022679"/>
    </source>
</evidence>
<comment type="similarity">
    <text evidence="4">Belongs to the protein kinase superfamily. TKL Ser/Thr protein kinase family.</text>
</comment>
<evidence type="ECO:0000256" key="25">
    <source>
        <dbReference type="ARBA" id="ARBA00075761"/>
    </source>
</evidence>
<dbReference type="Gene3D" id="1.10.510.10">
    <property type="entry name" value="Transferase(Phosphotransferase) domain 1"/>
    <property type="match status" value="1"/>
</dbReference>
<keyword evidence="16" id="KW-0256">Endoplasmic reticulum</keyword>
<feature type="binding site" evidence="27">
    <location>
        <begin position="32"/>
        <end position="40"/>
    </location>
    <ligand>
        <name>ATP</name>
        <dbReference type="ChEBI" id="CHEBI:30616"/>
    </ligand>
</feature>
<evidence type="ECO:0000256" key="18">
    <source>
        <dbReference type="ARBA" id="ARBA00022843"/>
    </source>
</evidence>
<evidence type="ECO:0000256" key="13">
    <source>
        <dbReference type="ARBA" id="ARBA00022703"/>
    </source>
</evidence>
<keyword evidence="6" id="KW-1003">Cell membrane</keyword>
<dbReference type="CDD" id="cd08786">
    <property type="entry name" value="CARD_RIP2_CARD3"/>
    <property type="match status" value="1"/>
</dbReference>
<feature type="binding site" evidence="27">
    <location>
        <position position="55"/>
    </location>
    <ligand>
        <name>ATP</name>
        <dbReference type="ChEBI" id="CHEBI:30616"/>
    </ligand>
</feature>
<dbReference type="GO" id="GO:0004706">
    <property type="term" value="F:JUN kinase kinase kinase activity"/>
    <property type="evidence" value="ECO:0007669"/>
    <property type="project" value="TreeGrafter"/>
</dbReference>
<evidence type="ECO:0000256" key="22">
    <source>
        <dbReference type="ARBA" id="ARBA00047899"/>
    </source>
</evidence>
<dbReference type="SUPFAM" id="SSF56112">
    <property type="entry name" value="Protein kinase-like (PK-like)"/>
    <property type="match status" value="1"/>
</dbReference>
<evidence type="ECO:0000256" key="7">
    <source>
        <dbReference type="ARBA" id="ARBA00022490"/>
    </source>
</evidence>
<feature type="non-terminal residue" evidence="30">
    <location>
        <position position="1"/>
    </location>
</feature>
<dbReference type="InterPro" id="IPR042149">
    <property type="entry name" value="CARD_RIP2"/>
</dbReference>
<keyword evidence="14 27" id="KW-0547">Nucleotide-binding</keyword>
<comment type="caution">
    <text evidence="30">The sequence shown here is derived from an EMBL/GenBank/DDBJ whole genome shotgun (WGS) entry which is preliminary data.</text>
</comment>
<evidence type="ECO:0000256" key="2">
    <source>
        <dbReference type="ARBA" id="ARBA00004240"/>
    </source>
</evidence>
<dbReference type="FunFam" id="1.10.533.10:FF:000037">
    <property type="entry name" value="Receptor-interacting serine/threonine-protein kinase 2"/>
    <property type="match status" value="1"/>
</dbReference>